<gene>
    <name evidence="6" type="ORF">C1H87_07260</name>
</gene>
<sequence length="814" mass="89250">MLNKKLLFKYIIFPTLSLLCLPLIAQQPESDLYKQFVASKTTGDQSILPDFSYAGYKNGEEPIPYITGPVFNVNVYGALPDDDLEDYDGIQAAINAAQDAGGGVVFFPKGRFLINERKPVVGDAPRAPITITGDNIVLRGSGSGEDGTVLYCRYNRTKWLVANIQADGGGFSRTELADVTGGNERGKFELTVSTTAGMNVGDLVMLELTDPTAFNAEFLAPYQADFDTYKDTATLLKGGNFVQEAHEITAINGNIITFKDPLRYNVDITYKWVIKSITRKTGFGIEFLRMVGNATPDFEHHKNADQRDVINPDTALSDYEFHDGGFKAISINRYQNSWVRNVVLESWSNAIGFGYSTTSTVTDVLITGNTGHNSVQSFKSNNLLFSRVTDEASTWHGIEVSHLSSGAVVRDCKWRSWTPVDVHSGHPYCNLVDNSEGGMAGTPGGDITGFLPHHGRELVFWNYNEIDTEARVHDFWNEKKKILTPIVVGYEGNSSFVEATLAHHESHGTHVKTPFLYDAQLELRLGVDPVWIKEIATQTVADADEDGVSDADDTCPGTPSGVTVDVNGCEVFSLPKDNFKILHTSESCRTSNNGTISIEAVQNLNYTATLSGGSTDSKNFTNTISFENLEANAYTVCITVEGESDYETCFNITITEPEDLGVTTKVDQGKKQIDLTLSGSTDYVITVNDIVYQTSKNKISIPLSNGVNNIVVKTGKDCQGIHNQKVLITNQMVSGIHPNPITSGDLTIALNDKSTKDPQNVEVVVNSISGKQLLNLKATNKKDIKINIDDLTKGLYFISIKTKSEVQTYKIIKK</sequence>
<accession>A0A2K9PNY1</accession>
<dbReference type="Proteomes" id="UP000235826">
    <property type="component" value="Chromosome"/>
</dbReference>
<dbReference type="NCBIfam" id="TIGR04183">
    <property type="entry name" value="Por_Secre_tail"/>
    <property type="match status" value="1"/>
</dbReference>
<evidence type="ECO:0000259" key="3">
    <source>
        <dbReference type="Pfam" id="PF12708"/>
    </source>
</evidence>
<evidence type="ECO:0000313" key="6">
    <source>
        <dbReference type="EMBL" id="AUP78518.1"/>
    </source>
</evidence>
<dbReference type="InterPro" id="IPR028974">
    <property type="entry name" value="TSP_type-3_rpt"/>
</dbReference>
<dbReference type="InterPro" id="IPR011050">
    <property type="entry name" value="Pectin_lyase_fold/virulence"/>
</dbReference>
<evidence type="ECO:0000256" key="1">
    <source>
        <dbReference type="ARBA" id="ARBA00022729"/>
    </source>
</evidence>
<protein>
    <recommendedName>
        <fullName evidence="8">Pectate lyase superfamily protein domain-containing protein</fullName>
    </recommendedName>
</protein>
<dbReference type="AlphaFoldDB" id="A0A2K9PNY1"/>
<evidence type="ECO:0000259" key="4">
    <source>
        <dbReference type="Pfam" id="PF16315"/>
    </source>
</evidence>
<keyword evidence="1 2" id="KW-0732">Signal</keyword>
<dbReference type="RefSeq" id="WP_102755173.1">
    <property type="nucleotide sequence ID" value="NZ_CP025791.1"/>
</dbReference>
<dbReference type="Pfam" id="PF16315">
    <property type="entry name" value="DUF4955"/>
    <property type="match status" value="1"/>
</dbReference>
<reference evidence="6 7" key="1">
    <citation type="submission" date="2018-01" db="EMBL/GenBank/DDBJ databases">
        <title>Complete genome sequence of Flavivirga eckloniae ECD14 isolated from seaweed Ecklonia cava.</title>
        <authorList>
            <person name="Lee J.H."/>
            <person name="Baik K.S."/>
            <person name="Seong C.N."/>
        </authorList>
    </citation>
    <scope>NUCLEOTIDE SEQUENCE [LARGE SCALE GENOMIC DNA]</scope>
    <source>
        <strain evidence="6 7">ECD14</strain>
    </source>
</reference>
<feature type="domain" description="Secretion system C-terminal sorting" evidence="5">
    <location>
        <begin position="736"/>
        <end position="812"/>
    </location>
</feature>
<dbReference type="OrthoDB" id="188639at2"/>
<dbReference type="KEGG" id="fek:C1H87_07260"/>
<keyword evidence="7" id="KW-1185">Reference proteome</keyword>
<name>A0A2K9PNY1_9FLAO</name>
<dbReference type="EMBL" id="CP025791">
    <property type="protein sequence ID" value="AUP78518.1"/>
    <property type="molecule type" value="Genomic_DNA"/>
</dbReference>
<dbReference type="Pfam" id="PF12708">
    <property type="entry name" value="Pect-lyase_RHGA_epim"/>
    <property type="match status" value="1"/>
</dbReference>
<dbReference type="GO" id="GO:0005509">
    <property type="term" value="F:calcium ion binding"/>
    <property type="evidence" value="ECO:0007669"/>
    <property type="project" value="InterPro"/>
</dbReference>
<evidence type="ECO:0008006" key="8">
    <source>
        <dbReference type="Google" id="ProtNLM"/>
    </source>
</evidence>
<dbReference type="SUPFAM" id="SSF103647">
    <property type="entry name" value="TSP type-3 repeat"/>
    <property type="match status" value="1"/>
</dbReference>
<dbReference type="Pfam" id="PF18962">
    <property type="entry name" value="Por_Secre_tail"/>
    <property type="match status" value="1"/>
</dbReference>
<dbReference type="InterPro" id="IPR024535">
    <property type="entry name" value="RHGA/B-epi-like_pectate_lyase"/>
</dbReference>
<dbReference type="Gene3D" id="2.160.20.10">
    <property type="entry name" value="Single-stranded right-handed beta-helix, Pectin lyase-like"/>
    <property type="match status" value="1"/>
</dbReference>
<dbReference type="SUPFAM" id="SSF51126">
    <property type="entry name" value="Pectin lyase-like"/>
    <property type="match status" value="1"/>
</dbReference>
<feature type="chain" id="PRO_5014649172" description="Pectate lyase superfamily protein domain-containing protein" evidence="2">
    <location>
        <begin position="26"/>
        <end position="814"/>
    </location>
</feature>
<dbReference type="InterPro" id="IPR012334">
    <property type="entry name" value="Pectin_lyas_fold"/>
</dbReference>
<organism evidence="6 7">
    <name type="scientific">Flavivirga eckloniae</name>
    <dbReference type="NCBI Taxonomy" id="1803846"/>
    <lineage>
        <taxon>Bacteria</taxon>
        <taxon>Pseudomonadati</taxon>
        <taxon>Bacteroidota</taxon>
        <taxon>Flavobacteriia</taxon>
        <taxon>Flavobacteriales</taxon>
        <taxon>Flavobacteriaceae</taxon>
        <taxon>Flavivirga</taxon>
    </lineage>
</organism>
<feature type="signal peptide" evidence="2">
    <location>
        <begin position="1"/>
        <end position="25"/>
    </location>
</feature>
<evidence type="ECO:0000259" key="5">
    <source>
        <dbReference type="Pfam" id="PF18962"/>
    </source>
</evidence>
<dbReference type="InterPro" id="IPR032532">
    <property type="entry name" value="DUF4955"/>
</dbReference>
<evidence type="ECO:0000256" key="2">
    <source>
        <dbReference type="SAM" id="SignalP"/>
    </source>
</evidence>
<evidence type="ECO:0000313" key="7">
    <source>
        <dbReference type="Proteomes" id="UP000235826"/>
    </source>
</evidence>
<feature type="domain" description="Rhamnogalacturonase A/B/Epimerase-like pectate lyase" evidence="3">
    <location>
        <begin position="71"/>
        <end position="117"/>
    </location>
</feature>
<proteinExistence type="predicted"/>
<feature type="domain" description="DUF4955" evidence="4">
    <location>
        <begin position="395"/>
        <end position="534"/>
    </location>
</feature>
<dbReference type="InterPro" id="IPR026444">
    <property type="entry name" value="Secre_tail"/>
</dbReference>